<evidence type="ECO:0000256" key="2">
    <source>
        <dbReference type="ARBA" id="ARBA00022692"/>
    </source>
</evidence>
<sequence length="537" mass="59997">MAGEEKTANSRFTLSTAVEENPATGYVLDADKVTTDDVSLKTAKDGHTILVPQPSENPNDPLNWPWWKKHAILLTISFVSFLPDFGTAMGSVTQIPQAKAWHMSKATIQESVAINTMLSGVSGIAVIALSNYFGRAPTFFWMKIVACAGAIWYAKAQSFDSFYNARMLFGFFVGAGQTGGLMWIRDIFFLHEIPRKINIWSGFIIASPYLGPFMASFVVWRLTWRWVYWIYAILNYVGLLLIMLFADETFFDRRLPANQQPAWRSRPLRLVGVERHGTYKVVESCCRPFVAIFKLPVLMITVFYFLNFAWTIGVNATLATWLAKYYYFDGKQTDSGKLGTKLMSFGLFYFAPIVGCIIGAISGHWLHGKISSLPEDIAEADRVPDLFARWYMRCHSGTMHPEARLYIIYFASGIVGLFILLLGQALQHTWHYMAVAVFDAAQLIGVNIISTAVNAYLGDAYPEAPGEMHTWIVMGRTMGGFMATYIELPWVQSAGPGTALGVQAGITWAALVLVAILQVWGKSLRNWQGPIKIPGQM</sequence>
<feature type="transmembrane region" description="Helical" evidence="5">
    <location>
        <begin position="500"/>
        <end position="520"/>
    </location>
</feature>
<dbReference type="GO" id="GO:0022857">
    <property type="term" value="F:transmembrane transporter activity"/>
    <property type="evidence" value="ECO:0007669"/>
    <property type="project" value="InterPro"/>
</dbReference>
<dbReference type="VEuPathDB" id="FungiDB:BTJ68_09170"/>
<dbReference type="AlphaFoldDB" id="A0A3M7I6E1"/>
<feature type="transmembrane region" description="Helical" evidence="5">
    <location>
        <begin position="112"/>
        <end position="132"/>
    </location>
</feature>
<proteinExistence type="predicted"/>
<dbReference type="OrthoDB" id="2533084at2759"/>
<comment type="subcellular location">
    <subcellularLocation>
        <location evidence="1">Membrane</location>
        <topology evidence="1">Multi-pass membrane protein</topology>
    </subcellularLocation>
</comment>
<dbReference type="GO" id="GO:0005886">
    <property type="term" value="C:plasma membrane"/>
    <property type="evidence" value="ECO:0007669"/>
    <property type="project" value="TreeGrafter"/>
</dbReference>
<evidence type="ECO:0000256" key="3">
    <source>
        <dbReference type="ARBA" id="ARBA00022989"/>
    </source>
</evidence>
<dbReference type="Proteomes" id="UP000281677">
    <property type="component" value="Unassembled WGS sequence"/>
</dbReference>
<protein>
    <recommendedName>
        <fullName evidence="8">Major facilitator superfamily (MFS) profile domain-containing protein</fullName>
    </recommendedName>
</protein>
<evidence type="ECO:0000313" key="6">
    <source>
        <dbReference type="EMBL" id="RMZ21003.1"/>
    </source>
</evidence>
<feature type="transmembrane region" description="Helical" evidence="5">
    <location>
        <begin position="342"/>
        <end position="366"/>
    </location>
</feature>
<dbReference type="Pfam" id="PF07690">
    <property type="entry name" value="MFS_1"/>
    <property type="match status" value="1"/>
</dbReference>
<dbReference type="PANTHER" id="PTHR23502">
    <property type="entry name" value="MAJOR FACILITATOR SUPERFAMILY"/>
    <property type="match status" value="1"/>
</dbReference>
<feature type="transmembrane region" description="Helical" evidence="5">
    <location>
        <begin position="226"/>
        <end position="246"/>
    </location>
</feature>
<keyword evidence="2 5" id="KW-0812">Transmembrane</keyword>
<gene>
    <name evidence="6" type="ORF">D0859_14988</name>
</gene>
<feature type="transmembrane region" description="Helical" evidence="5">
    <location>
        <begin position="406"/>
        <end position="426"/>
    </location>
</feature>
<keyword evidence="4 5" id="KW-0472">Membrane</keyword>
<keyword evidence="3 5" id="KW-1133">Transmembrane helix</keyword>
<evidence type="ECO:0000256" key="5">
    <source>
        <dbReference type="SAM" id="Phobius"/>
    </source>
</evidence>
<name>A0A3M7I6E1_HORWE</name>
<reference evidence="6 7" key="1">
    <citation type="journal article" date="2018" name="BMC Genomics">
        <title>Genomic evidence for intraspecific hybridization in a clonal and extremely halotolerant yeast.</title>
        <authorList>
            <person name="Gostincar C."/>
            <person name="Stajich J.E."/>
            <person name="Zupancic J."/>
            <person name="Zalar P."/>
            <person name="Gunde-Cimerman N."/>
        </authorList>
    </citation>
    <scope>NUCLEOTIDE SEQUENCE [LARGE SCALE GENOMIC DNA]</scope>
    <source>
        <strain evidence="6 7">EXF-120</strain>
    </source>
</reference>
<dbReference type="InterPro" id="IPR011701">
    <property type="entry name" value="MFS"/>
</dbReference>
<accession>A0A3M7I6E1</accession>
<evidence type="ECO:0008006" key="8">
    <source>
        <dbReference type="Google" id="ProtNLM"/>
    </source>
</evidence>
<feature type="transmembrane region" description="Helical" evidence="5">
    <location>
        <begin position="71"/>
        <end position="92"/>
    </location>
</feature>
<organism evidence="6 7">
    <name type="scientific">Hortaea werneckii</name>
    <name type="common">Black yeast</name>
    <name type="synonym">Cladosporium werneckii</name>
    <dbReference type="NCBI Taxonomy" id="91943"/>
    <lineage>
        <taxon>Eukaryota</taxon>
        <taxon>Fungi</taxon>
        <taxon>Dikarya</taxon>
        <taxon>Ascomycota</taxon>
        <taxon>Pezizomycotina</taxon>
        <taxon>Dothideomycetes</taxon>
        <taxon>Dothideomycetidae</taxon>
        <taxon>Mycosphaerellales</taxon>
        <taxon>Teratosphaeriaceae</taxon>
        <taxon>Hortaea</taxon>
    </lineage>
</organism>
<evidence type="ECO:0000313" key="7">
    <source>
        <dbReference type="Proteomes" id="UP000281677"/>
    </source>
</evidence>
<feature type="transmembrane region" description="Helical" evidence="5">
    <location>
        <begin position="469"/>
        <end position="488"/>
    </location>
</feature>
<feature type="transmembrane region" description="Helical" evidence="5">
    <location>
        <begin position="432"/>
        <end position="457"/>
    </location>
</feature>
<dbReference type="SUPFAM" id="SSF103473">
    <property type="entry name" value="MFS general substrate transporter"/>
    <property type="match status" value="1"/>
</dbReference>
<evidence type="ECO:0000256" key="4">
    <source>
        <dbReference type="ARBA" id="ARBA00023136"/>
    </source>
</evidence>
<dbReference type="EMBL" id="QWIT01000720">
    <property type="protein sequence ID" value="RMZ21003.1"/>
    <property type="molecule type" value="Genomic_DNA"/>
</dbReference>
<feature type="transmembrane region" description="Helical" evidence="5">
    <location>
        <begin position="197"/>
        <end position="220"/>
    </location>
</feature>
<dbReference type="InterPro" id="IPR036259">
    <property type="entry name" value="MFS_trans_sf"/>
</dbReference>
<feature type="transmembrane region" description="Helical" evidence="5">
    <location>
        <begin position="297"/>
        <end position="322"/>
    </location>
</feature>
<evidence type="ECO:0000256" key="1">
    <source>
        <dbReference type="ARBA" id="ARBA00004141"/>
    </source>
</evidence>
<feature type="transmembrane region" description="Helical" evidence="5">
    <location>
        <begin position="167"/>
        <end position="185"/>
    </location>
</feature>
<comment type="caution">
    <text evidence="6">The sequence shown here is derived from an EMBL/GenBank/DDBJ whole genome shotgun (WGS) entry which is preliminary data.</text>
</comment>
<dbReference type="PANTHER" id="PTHR23502:SF187">
    <property type="entry name" value="TRANSPORTER, PUTATIVE (AFU_ORTHOLOGUE AFUA_2G17840)-RELATED"/>
    <property type="match status" value="1"/>
</dbReference>
<dbReference type="Gene3D" id="1.20.1250.20">
    <property type="entry name" value="MFS general substrate transporter like domains"/>
    <property type="match status" value="1"/>
</dbReference>